<dbReference type="Proteomes" id="UP000265703">
    <property type="component" value="Unassembled WGS sequence"/>
</dbReference>
<dbReference type="Gene3D" id="3.40.50.11350">
    <property type="match status" value="1"/>
</dbReference>
<evidence type="ECO:0000313" key="2">
    <source>
        <dbReference type="Proteomes" id="UP000265703"/>
    </source>
</evidence>
<reference evidence="1 2" key="1">
    <citation type="submission" date="2018-06" db="EMBL/GenBank/DDBJ databases">
        <title>Comparative genomics reveals the genomic features of Rhizophagus irregularis, R. cerebriforme, R. diaphanum and Gigaspora rosea, and their symbiotic lifestyle signature.</title>
        <authorList>
            <person name="Morin E."/>
            <person name="San Clemente H."/>
            <person name="Chen E.C.H."/>
            <person name="De La Providencia I."/>
            <person name="Hainaut M."/>
            <person name="Kuo A."/>
            <person name="Kohler A."/>
            <person name="Murat C."/>
            <person name="Tang N."/>
            <person name="Roy S."/>
            <person name="Loubradou J."/>
            <person name="Henrissat B."/>
            <person name="Grigoriev I.V."/>
            <person name="Corradi N."/>
            <person name="Roux C."/>
            <person name="Martin F.M."/>
        </authorList>
    </citation>
    <scope>NUCLEOTIDE SEQUENCE [LARGE SCALE GENOMIC DNA]</scope>
    <source>
        <strain evidence="1 2">DAOM 227022</strain>
    </source>
</reference>
<name>A0A397S922_9GLOM</name>
<comment type="caution">
    <text evidence="1">The sequence shown here is derived from an EMBL/GenBank/DDBJ whole genome shotgun (WGS) entry which is preliminary data.</text>
</comment>
<accession>A0A397S922</accession>
<evidence type="ECO:0000313" key="1">
    <source>
        <dbReference type="EMBL" id="RIA82458.1"/>
    </source>
</evidence>
<protein>
    <recommendedName>
        <fullName evidence="3">Peptide-O-fucosyltransferase</fullName>
    </recommendedName>
</protein>
<sequence length="195" mass="22771">MLLFGDMVKFPVIPYSKKLVNIQQNITKKLGNYLAIHWRVENSNIRLMTKCSQNLVDWIKDFSRDHKIDNVYLATDYPLRGNPQSASFYHITEEHHQAMRILNSTIDLNTWVSLNALDDYKNDQDKDIKNELEGSGIQGILDKLILINADWFVSGPKGCARTQSRYTRRIRHARERMIKSGNTKIKNTSYLWTRV</sequence>
<feature type="non-terminal residue" evidence="1">
    <location>
        <position position="195"/>
    </location>
</feature>
<proteinExistence type="predicted"/>
<organism evidence="1 2">
    <name type="scientific">Glomus cerebriforme</name>
    <dbReference type="NCBI Taxonomy" id="658196"/>
    <lineage>
        <taxon>Eukaryota</taxon>
        <taxon>Fungi</taxon>
        <taxon>Fungi incertae sedis</taxon>
        <taxon>Mucoromycota</taxon>
        <taxon>Glomeromycotina</taxon>
        <taxon>Glomeromycetes</taxon>
        <taxon>Glomerales</taxon>
        <taxon>Glomeraceae</taxon>
        <taxon>Glomus</taxon>
    </lineage>
</organism>
<dbReference type="OrthoDB" id="2020419at2759"/>
<keyword evidence="2" id="KW-1185">Reference proteome</keyword>
<dbReference type="AlphaFoldDB" id="A0A397S922"/>
<evidence type="ECO:0008006" key="3">
    <source>
        <dbReference type="Google" id="ProtNLM"/>
    </source>
</evidence>
<gene>
    <name evidence="1" type="ORF">C1645_788288</name>
</gene>
<dbReference type="EMBL" id="QKYT01000664">
    <property type="protein sequence ID" value="RIA82458.1"/>
    <property type="molecule type" value="Genomic_DNA"/>
</dbReference>